<dbReference type="RefSeq" id="WP_145693581.1">
    <property type="nucleotide sequence ID" value="NZ_QBKP01000002.1"/>
</dbReference>
<keyword evidence="2" id="KW-1185">Reference proteome</keyword>
<dbReference type="Proteomes" id="UP000244224">
    <property type="component" value="Unassembled WGS sequence"/>
</dbReference>
<accession>A0A2T6B8K4</accession>
<name>A0A2T6B8K4_9RHOB</name>
<protein>
    <submittedName>
        <fullName evidence="1">Uncharacterized protein</fullName>
    </submittedName>
</protein>
<reference evidence="1 2" key="1">
    <citation type="submission" date="2018-04" db="EMBL/GenBank/DDBJ databases">
        <title>Genomic Encyclopedia of Archaeal and Bacterial Type Strains, Phase II (KMG-II): from individual species to whole genera.</title>
        <authorList>
            <person name="Goeker M."/>
        </authorList>
    </citation>
    <scope>NUCLEOTIDE SEQUENCE [LARGE SCALE GENOMIC DNA]</scope>
    <source>
        <strain evidence="1 2">DSM 21823</strain>
    </source>
</reference>
<gene>
    <name evidence="1" type="ORF">C8N34_102162</name>
</gene>
<evidence type="ECO:0000313" key="2">
    <source>
        <dbReference type="Proteomes" id="UP000244224"/>
    </source>
</evidence>
<dbReference type="OrthoDB" id="2900194at2"/>
<dbReference type="AlphaFoldDB" id="A0A2T6B8K4"/>
<evidence type="ECO:0000313" key="1">
    <source>
        <dbReference type="EMBL" id="PTX52383.1"/>
    </source>
</evidence>
<proteinExistence type="predicted"/>
<comment type="caution">
    <text evidence="1">The sequence shown here is derived from an EMBL/GenBank/DDBJ whole genome shotgun (WGS) entry which is preliminary data.</text>
</comment>
<dbReference type="EMBL" id="QBKP01000002">
    <property type="protein sequence ID" value="PTX52383.1"/>
    <property type="molecule type" value="Genomic_DNA"/>
</dbReference>
<sequence length="120" mass="13386">MLSRELAREAWTGTGLTIGDLTAADLSDLRARLDRGLRASGLIRGSFRMQGRVLTRSQEGRLRSAELRCRSDYFTDRQAVTFEEGGFVGFAGWADEVNVQPVLTAFIGWARERARRPLPA</sequence>
<organism evidence="1 2">
    <name type="scientific">Gemmobacter caeni</name>
    <dbReference type="NCBI Taxonomy" id="589035"/>
    <lineage>
        <taxon>Bacteria</taxon>
        <taxon>Pseudomonadati</taxon>
        <taxon>Pseudomonadota</taxon>
        <taxon>Alphaproteobacteria</taxon>
        <taxon>Rhodobacterales</taxon>
        <taxon>Paracoccaceae</taxon>
        <taxon>Gemmobacter</taxon>
    </lineage>
</organism>